<keyword evidence="1" id="KW-0732">Signal</keyword>
<protein>
    <submittedName>
        <fullName evidence="3">N-acetylmuramoyl-L-alanine amidase</fullName>
    </submittedName>
</protein>
<comment type="caution">
    <text evidence="3">The sequence shown here is derived from an EMBL/GenBank/DDBJ whole genome shotgun (WGS) entry which is preliminary data.</text>
</comment>
<dbReference type="Pfam" id="PF04122">
    <property type="entry name" value="CW_binding_2"/>
    <property type="match status" value="3"/>
</dbReference>
<name>A0A923J208_CLOTT</name>
<dbReference type="Gene3D" id="3.40.630.40">
    <property type="entry name" value="Zn-dependent exopeptidases"/>
    <property type="match status" value="1"/>
</dbReference>
<dbReference type="InterPro" id="IPR002508">
    <property type="entry name" value="MurNAc-LAA_cat"/>
</dbReference>
<dbReference type="GO" id="GO:0009253">
    <property type="term" value="P:peptidoglycan catabolic process"/>
    <property type="evidence" value="ECO:0007669"/>
    <property type="project" value="InterPro"/>
</dbReference>
<evidence type="ECO:0000259" key="2">
    <source>
        <dbReference type="SMART" id="SM00646"/>
    </source>
</evidence>
<gene>
    <name evidence="3" type="ORF">HGG79_16405</name>
</gene>
<dbReference type="EMBL" id="JAAZWO010000026">
    <property type="protein sequence ID" value="MBC2399339.1"/>
    <property type="molecule type" value="Genomic_DNA"/>
</dbReference>
<evidence type="ECO:0000313" key="4">
    <source>
        <dbReference type="Proteomes" id="UP000563151"/>
    </source>
</evidence>
<evidence type="ECO:0000313" key="3">
    <source>
        <dbReference type="EMBL" id="MBC2399339.1"/>
    </source>
</evidence>
<dbReference type="InterPro" id="IPR007253">
    <property type="entry name" value="Cell_wall-bd_2"/>
</dbReference>
<dbReference type="SMART" id="SM00646">
    <property type="entry name" value="Ami_3"/>
    <property type="match status" value="1"/>
</dbReference>
<proteinExistence type="predicted"/>
<dbReference type="Gene3D" id="3.40.50.12090">
    <property type="match status" value="2"/>
</dbReference>
<dbReference type="Proteomes" id="UP000563151">
    <property type="component" value="Unassembled WGS sequence"/>
</dbReference>
<evidence type="ECO:0000256" key="1">
    <source>
        <dbReference type="SAM" id="SignalP"/>
    </source>
</evidence>
<dbReference type="Pfam" id="PF01520">
    <property type="entry name" value="Amidase_3"/>
    <property type="match status" value="1"/>
</dbReference>
<dbReference type="RefSeq" id="WP_173680389.1">
    <property type="nucleotide sequence ID" value="NZ_JAAZWO010000026.1"/>
</dbReference>
<feature type="domain" description="MurNAc-LAA" evidence="2">
    <location>
        <begin position="392"/>
        <end position="503"/>
    </location>
</feature>
<dbReference type="CDD" id="cd02696">
    <property type="entry name" value="MurNAc-LAA"/>
    <property type="match status" value="1"/>
</dbReference>
<keyword evidence="4" id="KW-1185">Reference proteome</keyword>
<dbReference type="SUPFAM" id="SSF53187">
    <property type="entry name" value="Zn-dependent exopeptidases"/>
    <property type="match status" value="1"/>
</dbReference>
<feature type="signal peptide" evidence="1">
    <location>
        <begin position="1"/>
        <end position="26"/>
    </location>
</feature>
<organism evidence="3 4">
    <name type="scientific">Clostridium tetanomorphum</name>
    <dbReference type="NCBI Taxonomy" id="1553"/>
    <lineage>
        <taxon>Bacteria</taxon>
        <taxon>Bacillati</taxon>
        <taxon>Bacillota</taxon>
        <taxon>Clostridia</taxon>
        <taxon>Eubacteriales</taxon>
        <taxon>Clostridiaceae</taxon>
        <taxon>Clostridium</taxon>
    </lineage>
</organism>
<accession>A0A923J208</accession>
<feature type="chain" id="PRO_5039467242" evidence="1">
    <location>
        <begin position="27"/>
        <end position="509"/>
    </location>
</feature>
<dbReference type="GO" id="GO:0008745">
    <property type="term" value="F:N-acetylmuramoyl-L-alanine amidase activity"/>
    <property type="evidence" value="ECO:0007669"/>
    <property type="project" value="InterPro"/>
</dbReference>
<reference evidence="3 4" key="1">
    <citation type="submission" date="2020-04" db="EMBL/GenBank/DDBJ databases">
        <title>Genomic insights into acetone-butanol-ethanol (ABE) fermentation by sequencing solventogenic clostridia strains.</title>
        <authorList>
            <person name="Brown S."/>
        </authorList>
    </citation>
    <scope>NUCLEOTIDE SEQUENCE [LARGE SCALE GENOMIC DNA]</scope>
    <source>
        <strain evidence="3 4">DJ011</strain>
    </source>
</reference>
<dbReference type="PANTHER" id="PTHR30032">
    <property type="entry name" value="N-ACETYLMURAMOYL-L-ALANINE AMIDASE-RELATED"/>
    <property type="match status" value="1"/>
</dbReference>
<dbReference type="AlphaFoldDB" id="A0A923J208"/>
<dbReference type="InterPro" id="IPR051922">
    <property type="entry name" value="Bact_Sporulation_Assoc"/>
</dbReference>
<dbReference type="PANTHER" id="PTHR30032:SF8">
    <property type="entry name" value="GERMINATION-SPECIFIC N-ACETYLMURAMOYL-L-ALANINE AMIDASE"/>
    <property type="match status" value="1"/>
</dbReference>
<sequence>MTRGKKLVLFIVCFLSTIFTFTTKVAASPEIERFGGSNRYETSISISRNNWEKSNYFILVSGENFPDALSAAPLSKKYNAPILLTENDSINSKMMDEINRLGSNTAFIIGGPGVISEKVEKQLIDAGIACNRIYGKDRYETSIKIAEIIGTNNGAFIASGDNFPDAVSAAAIASLRNMPILLTASKYLPEKVKNFIYNNNRNKYYIVGGQASVSENVINGINDYKRLGGRDRYETNLSIINEFISNINFNNTYLANANSYADALSGAASAGKTGSPIVLVSNSFNTKDSIIKSNIENISTISVLGGTGVISNVLVQKIINGGIIRVCLDPGHGGYDSGAVGPTGVMEKNITLAIALKTGKILKEKGIEIVYTRTSDSVSWPANVAQDLQKRCYIANNANVDYFVSIHTNSASASSANGAETYYYTYESGAGKSLAQSIQQSIINATGLTNRGIKTANFYVLKNTIAPAVLVETGFISNVNEEKLLNSNSFQDKMAQAIANGIMNFINKL</sequence>